<feature type="region of interest" description="Disordered" evidence="1">
    <location>
        <begin position="38"/>
        <end position="60"/>
    </location>
</feature>
<dbReference type="EMBL" id="JAVRJZ010000016">
    <property type="protein sequence ID" value="KAK2711556.1"/>
    <property type="molecule type" value="Genomic_DNA"/>
</dbReference>
<proteinExistence type="predicted"/>
<dbReference type="SUPFAM" id="SSF48371">
    <property type="entry name" value="ARM repeat"/>
    <property type="match status" value="1"/>
</dbReference>
<evidence type="ECO:0000256" key="1">
    <source>
        <dbReference type="SAM" id="MobiDB-lite"/>
    </source>
</evidence>
<feature type="domain" description="GBD/FH3" evidence="2">
    <location>
        <begin position="136"/>
        <end position="528"/>
    </location>
</feature>
<dbReference type="PANTHER" id="PTHR45857:SF9">
    <property type="entry name" value="MULTIPLE WING HAIRS, ISOFORM C"/>
    <property type="match status" value="1"/>
</dbReference>
<dbReference type="PANTHER" id="PTHR45857">
    <property type="entry name" value="FORMIN-LIKE PROTEIN"/>
    <property type="match status" value="1"/>
</dbReference>
<dbReference type="InterPro" id="IPR010472">
    <property type="entry name" value="FH3_dom"/>
</dbReference>
<dbReference type="Gene3D" id="1.25.10.10">
    <property type="entry name" value="Leucine-rich Repeat Variant"/>
    <property type="match status" value="1"/>
</dbReference>
<comment type="caution">
    <text evidence="3">The sequence shown here is derived from an EMBL/GenBank/DDBJ whole genome shotgun (WGS) entry which is preliminary data.</text>
</comment>
<dbReference type="SMART" id="SM01139">
    <property type="entry name" value="Drf_FH3"/>
    <property type="match status" value="1"/>
</dbReference>
<dbReference type="GO" id="GO:0016477">
    <property type="term" value="P:cell migration"/>
    <property type="evidence" value="ECO:0007669"/>
    <property type="project" value="TreeGrafter"/>
</dbReference>
<name>A0AA88HVE2_ARTSF</name>
<dbReference type="PROSITE" id="PS51232">
    <property type="entry name" value="GBD_FH3"/>
    <property type="match status" value="1"/>
</dbReference>
<dbReference type="GO" id="GO:0008360">
    <property type="term" value="P:regulation of cell shape"/>
    <property type="evidence" value="ECO:0007669"/>
    <property type="project" value="TreeGrafter"/>
</dbReference>
<dbReference type="AlphaFoldDB" id="A0AA88HVE2"/>
<dbReference type="InterPro" id="IPR043592">
    <property type="entry name" value="FMNL_animal"/>
</dbReference>
<reference evidence="3" key="1">
    <citation type="submission" date="2023-07" db="EMBL/GenBank/DDBJ databases">
        <title>Chromosome-level genome assembly of Artemia franciscana.</title>
        <authorList>
            <person name="Jo E."/>
        </authorList>
    </citation>
    <scope>NUCLEOTIDE SEQUENCE</scope>
    <source>
        <tissue evidence="3">Whole body</tissue>
    </source>
</reference>
<dbReference type="GO" id="GO:0051015">
    <property type="term" value="F:actin filament binding"/>
    <property type="evidence" value="ECO:0007669"/>
    <property type="project" value="TreeGrafter"/>
</dbReference>
<protein>
    <recommendedName>
        <fullName evidence="2">GBD/FH3 domain-containing protein</fullName>
    </recommendedName>
</protein>
<feature type="compositionally biased region" description="Basic and acidic residues" evidence="1">
    <location>
        <begin position="614"/>
        <end position="633"/>
    </location>
</feature>
<feature type="region of interest" description="Disordered" evidence="1">
    <location>
        <begin position="607"/>
        <end position="633"/>
    </location>
</feature>
<evidence type="ECO:0000259" key="2">
    <source>
        <dbReference type="PROSITE" id="PS51232"/>
    </source>
</evidence>
<dbReference type="GO" id="GO:0031267">
    <property type="term" value="F:small GTPase binding"/>
    <property type="evidence" value="ECO:0007669"/>
    <property type="project" value="InterPro"/>
</dbReference>
<gene>
    <name evidence="3" type="ORF">QYM36_012649</name>
</gene>
<evidence type="ECO:0000313" key="3">
    <source>
        <dbReference type="EMBL" id="KAK2711557.1"/>
    </source>
</evidence>
<dbReference type="InterPro" id="IPR010473">
    <property type="entry name" value="GTPase-bd"/>
</dbReference>
<dbReference type="InterPro" id="IPR016024">
    <property type="entry name" value="ARM-type_fold"/>
</dbReference>
<feature type="compositionally biased region" description="Polar residues" evidence="1">
    <location>
        <begin position="38"/>
        <end position="50"/>
    </location>
</feature>
<dbReference type="SMART" id="SM01140">
    <property type="entry name" value="Drf_GBD"/>
    <property type="match status" value="1"/>
</dbReference>
<dbReference type="InterPro" id="IPR011989">
    <property type="entry name" value="ARM-like"/>
</dbReference>
<dbReference type="InterPro" id="IPR014768">
    <property type="entry name" value="GBD/FH3_dom"/>
</dbReference>
<evidence type="ECO:0000313" key="4">
    <source>
        <dbReference type="Proteomes" id="UP001187531"/>
    </source>
</evidence>
<accession>A0AA88HVE2</accession>
<keyword evidence="4" id="KW-1185">Reference proteome</keyword>
<sequence>MGNKLLTAATSDSKVNFMIWVAHNYWNGVVHKIDKVSTPRTCPQDSSSSKPEFCEISRDPPDGNSNYSDCEDCADNLIEEIVDIDEASICCSCCESEFESESCSCSAEDCSSRKSMKSDTSLYDGCGGIRGRSISPLIITRQERRPPVYSVEDYAAFLQKLCKLPPAQFYAVVIEKNKKNNENKEIWKNNENLEMISRQPASVSELLYKLKLDLKSAYSSFAKEFVSYPCDGVTVLLDILRLIQLSQAEISGPPKAAIRRENHARFRRAVADEQSCLACLQHCLTLDPEEAPRRLVDHDNGLYTLAVCLLSHVNRSRIAALELLSRASEVQPNGHYRVSDALSALRLRFGEPIRLKFLVGMMMSGKGELLLAGIKFFNALILSAPTVRDKVYLQKEIEDAGFNADMLEKCDDDETEILLRKEVALWRDAVIDVDAMAERLGLVLGTNSALKKDFEDLRSRLARLEDEKSIFSTLESSLRKRISELESENSHLRSHLEDSLPPTYDLPSGSIVIKVTNNQVANHDSPSVSLSSLSDGFEKLDQNSTNITESIRGEDEIYIENKYNKIDSDHIYETTHSSLIIPTNIHSRLDDDTTIDEVLQELSDIVIDESENSSETKDENRFEDRASPDRESDELKIVPTRFPKPPKRNQEFNHVDLNITYDESETDGFQALENHMPRFKSSFGRKISQNYGSNFDRSESDSDNGKDFGKPVKKVYSSFLKQIPDFYLQKDDSSRYSNFTEYSGLHDKPAKGHRRRTQIINYELEQKGRREESRRRSRSFESLLVQAIPISSEMKNNDHVKSNYQLKRFEGSKYHCARARLGFLKCNAQPKGLNKDHVHSQSEFCTEGFFKTKNPRLFETTSGLY</sequence>
<dbReference type="Proteomes" id="UP001187531">
    <property type="component" value="Unassembled WGS sequence"/>
</dbReference>
<dbReference type="GO" id="GO:0005829">
    <property type="term" value="C:cytosol"/>
    <property type="evidence" value="ECO:0007669"/>
    <property type="project" value="TreeGrafter"/>
</dbReference>
<dbReference type="EMBL" id="JAVRJZ010000016">
    <property type="protein sequence ID" value="KAK2711557.1"/>
    <property type="molecule type" value="Genomic_DNA"/>
</dbReference>
<organism evidence="3 4">
    <name type="scientific">Artemia franciscana</name>
    <name type="common">Brine shrimp</name>
    <name type="synonym">Artemia sanfranciscana</name>
    <dbReference type="NCBI Taxonomy" id="6661"/>
    <lineage>
        <taxon>Eukaryota</taxon>
        <taxon>Metazoa</taxon>
        <taxon>Ecdysozoa</taxon>
        <taxon>Arthropoda</taxon>
        <taxon>Crustacea</taxon>
        <taxon>Branchiopoda</taxon>
        <taxon>Anostraca</taxon>
        <taxon>Artemiidae</taxon>
        <taxon>Artemia</taxon>
    </lineage>
</organism>
<dbReference type="GO" id="GO:0030866">
    <property type="term" value="P:cortical actin cytoskeleton organization"/>
    <property type="evidence" value="ECO:0007669"/>
    <property type="project" value="TreeGrafter"/>
</dbReference>